<dbReference type="RefSeq" id="WP_083378348.1">
    <property type="nucleotide sequence ID" value="NZ_JAWNGA010000011.1"/>
</dbReference>
<proteinExistence type="predicted"/>
<sequence length="132" mass="14297">MESTATDKYQQIRIEEANRAKWRIDGFDETGTQNVHIDGRLISCETLSSVSCSIMNVCVGTNGYQGGDGGHGCRTYLSFKEQGCGSFEISIDPGTQQLNLVAAGDDELRTLIKVLRFAADTLEAQSGRGDAK</sequence>
<reference evidence="1 2" key="1">
    <citation type="submission" date="2023-10" db="EMBL/GenBank/DDBJ databases">
        <title>Whole Genome based description of the genera Actinobaculum and Actinotignum reveals a complex phylogenetic relationship within the species included in the genus Actinotignum.</title>
        <authorList>
            <person name="Jensen C.S."/>
            <person name="Dargis R."/>
            <person name="Kemp M."/>
            <person name="Christensen J.J."/>
        </authorList>
    </citation>
    <scope>NUCLEOTIDE SEQUENCE [LARGE SCALE GENOMIC DNA]</scope>
    <source>
        <strain evidence="1 2">SLA_B974</strain>
    </source>
</reference>
<gene>
    <name evidence="1" type="ORF">R6G86_06650</name>
</gene>
<name>A0ABU5G7U7_9ACTO</name>
<keyword evidence="2" id="KW-1185">Reference proteome</keyword>
<comment type="caution">
    <text evidence="1">The sequence shown here is derived from an EMBL/GenBank/DDBJ whole genome shotgun (WGS) entry which is preliminary data.</text>
</comment>
<dbReference type="Proteomes" id="UP001275049">
    <property type="component" value="Unassembled WGS sequence"/>
</dbReference>
<organism evidence="1 2">
    <name type="scientific">Actinotignum urinale</name>
    <dbReference type="NCBI Taxonomy" id="190146"/>
    <lineage>
        <taxon>Bacteria</taxon>
        <taxon>Bacillati</taxon>
        <taxon>Actinomycetota</taxon>
        <taxon>Actinomycetes</taxon>
        <taxon>Actinomycetales</taxon>
        <taxon>Actinomycetaceae</taxon>
        <taxon>Actinotignum</taxon>
    </lineage>
</organism>
<evidence type="ECO:0000313" key="2">
    <source>
        <dbReference type="Proteomes" id="UP001275049"/>
    </source>
</evidence>
<protein>
    <submittedName>
        <fullName evidence="1">Uncharacterized protein</fullName>
    </submittedName>
</protein>
<accession>A0ABU5G7U7</accession>
<dbReference type="EMBL" id="JAWNGA010000011">
    <property type="protein sequence ID" value="MDY5133414.1"/>
    <property type="molecule type" value="Genomic_DNA"/>
</dbReference>
<evidence type="ECO:0000313" key="1">
    <source>
        <dbReference type="EMBL" id="MDY5133414.1"/>
    </source>
</evidence>